<dbReference type="InterPro" id="IPR030855">
    <property type="entry name" value="Bifunct_BirA"/>
</dbReference>
<evidence type="ECO:0000256" key="2">
    <source>
        <dbReference type="ARBA" id="ARBA00022741"/>
    </source>
</evidence>
<keyword evidence="6" id="KW-1185">Reference proteome</keyword>
<dbReference type="EC" id="6.3.4.15" evidence="5"/>
<dbReference type="SUPFAM" id="SSF46785">
    <property type="entry name" value="Winged helix' DNA-binding domain"/>
    <property type="match status" value="1"/>
</dbReference>
<dbReference type="SUPFAM" id="SSF55681">
    <property type="entry name" value="Class II aaRS and biotin synthetases"/>
    <property type="match status" value="1"/>
</dbReference>
<dbReference type="GO" id="GO:0004077">
    <property type="term" value="F:biotin--[biotin carboxyl-carrier protein] ligase activity"/>
    <property type="evidence" value="ECO:0007669"/>
    <property type="project" value="UniProtKB-EC"/>
</dbReference>
<dbReference type="CDD" id="cd16442">
    <property type="entry name" value="BPL"/>
    <property type="match status" value="1"/>
</dbReference>
<dbReference type="Pfam" id="PF08279">
    <property type="entry name" value="HTH_11"/>
    <property type="match status" value="1"/>
</dbReference>
<dbReference type="InterPro" id="IPR036388">
    <property type="entry name" value="WH-like_DNA-bd_sf"/>
</dbReference>
<dbReference type="Pfam" id="PF03099">
    <property type="entry name" value="BPL_LplA_LipB"/>
    <property type="match status" value="1"/>
</dbReference>
<dbReference type="GO" id="GO:0006355">
    <property type="term" value="P:regulation of DNA-templated transcription"/>
    <property type="evidence" value="ECO:0007669"/>
    <property type="project" value="InterPro"/>
</dbReference>
<organism evidence="5 6">
    <name type="scientific">Methanocella arvoryzae (strain DSM 22066 / NBRC 105507 / MRE50)</name>
    <dbReference type="NCBI Taxonomy" id="351160"/>
    <lineage>
        <taxon>Archaea</taxon>
        <taxon>Methanobacteriati</taxon>
        <taxon>Methanobacteriota</taxon>
        <taxon>Stenosarchaea group</taxon>
        <taxon>Methanomicrobia</taxon>
        <taxon>Methanocellales</taxon>
        <taxon>Methanocellaceae</taxon>
        <taxon>Methanocella</taxon>
    </lineage>
</organism>
<dbReference type="Gene3D" id="1.10.10.10">
    <property type="entry name" value="Winged helix-like DNA-binding domain superfamily/Winged helix DNA-binding domain"/>
    <property type="match status" value="1"/>
</dbReference>
<dbReference type="RefSeq" id="WP_012035600.1">
    <property type="nucleotide sequence ID" value="NC_009464.1"/>
</dbReference>
<dbReference type="PROSITE" id="PS51733">
    <property type="entry name" value="BPL_LPL_CATALYTIC"/>
    <property type="match status" value="1"/>
</dbReference>
<dbReference type="CDD" id="cd00090">
    <property type="entry name" value="HTH_ARSR"/>
    <property type="match status" value="1"/>
</dbReference>
<dbReference type="STRING" id="351160.RCIX1760"/>
<dbReference type="InterPro" id="IPR004408">
    <property type="entry name" value="Biotin_CoA_COase_ligase"/>
</dbReference>
<dbReference type="eggNOG" id="arCOG01940">
    <property type="taxonomic scope" value="Archaea"/>
</dbReference>
<proteinExistence type="inferred from homology"/>
<protein>
    <submittedName>
        <fullName evidence="5">Biotin--(Acetyl-CoA-carboxylase) synthetase</fullName>
        <ecNumber evidence="5">6.3.4.15</ecNumber>
    </submittedName>
</protein>
<reference evidence="5 6" key="1">
    <citation type="journal article" date="2006" name="Science">
        <title>Genome of rice cluster I archaea -- the key methane producers in the rice rhizosphere.</title>
        <authorList>
            <person name="Erkel C."/>
            <person name="Kube M."/>
            <person name="Reinhardt R."/>
            <person name="Liesack W."/>
        </authorList>
    </citation>
    <scope>NUCLEOTIDE SEQUENCE [LARGE SCALE GENOMIC DNA]</scope>
    <source>
        <strain evidence="6">DSM 22066 / NBRC 105507 / MRE50</strain>
    </source>
</reference>
<dbReference type="PANTHER" id="PTHR12835">
    <property type="entry name" value="BIOTIN PROTEIN LIGASE"/>
    <property type="match status" value="1"/>
</dbReference>
<dbReference type="PANTHER" id="PTHR12835:SF5">
    <property type="entry name" value="BIOTIN--PROTEIN LIGASE"/>
    <property type="match status" value="1"/>
</dbReference>
<evidence type="ECO:0000313" key="5">
    <source>
        <dbReference type="EMBL" id="CAJ36966.1"/>
    </source>
</evidence>
<keyword evidence="2" id="KW-0547">Nucleotide-binding</keyword>
<dbReference type="Gene3D" id="2.30.30.100">
    <property type="match status" value="1"/>
</dbReference>
<evidence type="ECO:0000256" key="3">
    <source>
        <dbReference type="ARBA" id="ARBA00022840"/>
    </source>
</evidence>
<dbReference type="SUPFAM" id="SSF50037">
    <property type="entry name" value="C-terminal domain of transcriptional repressors"/>
    <property type="match status" value="1"/>
</dbReference>
<gene>
    <name evidence="5" type="primary">birA</name>
    <name evidence="5" type="ORF">RCIX1760</name>
</gene>
<accession>Q0W3S7</accession>
<sequence length="319" mass="35328">MAKDEILRLLREKGDYVSGEQMAEALGVSRAAIWKQVQALVRDGYEIESHQNKGYKLTGIPDKLYPFEVRYGLQTRLIGSKIVHFNVTGSTHLVARQLAERGIEEGTVVIAETQTRGKGRLGRKWSARQGGIWMTVVLKPKIDPMHAASITLMAAVSVTKALRELGLEAVIKWPNDVLVNGKKICGILTEMSAETDMVNFIILSAGINVNNEVPLDIATTARAELGHKVDRLKLAQSILEELDEDYATLREQGFTPILWNWRRYSDTLGRPVEVTYQGEAIRGIAQDVDDAGSLLVKLADGSVRKIVSGDCIHLRSLKN</sequence>
<name>Q0W3S7_METAR</name>
<evidence type="ECO:0000259" key="4">
    <source>
        <dbReference type="PROSITE" id="PS51733"/>
    </source>
</evidence>
<dbReference type="InterPro" id="IPR013196">
    <property type="entry name" value="HTH_11"/>
</dbReference>
<dbReference type="InterPro" id="IPR011991">
    <property type="entry name" value="ArsR-like_HTH"/>
</dbReference>
<dbReference type="Proteomes" id="UP000000663">
    <property type="component" value="Chromosome"/>
</dbReference>
<dbReference type="KEGG" id="rci:RCIX1760"/>
<dbReference type="NCBIfam" id="TIGR00121">
    <property type="entry name" value="birA_ligase"/>
    <property type="match status" value="1"/>
</dbReference>
<feature type="domain" description="BPL/LPL catalytic" evidence="4">
    <location>
        <begin position="67"/>
        <end position="250"/>
    </location>
</feature>
<evidence type="ECO:0000313" key="6">
    <source>
        <dbReference type="Proteomes" id="UP000000663"/>
    </source>
</evidence>
<dbReference type="Pfam" id="PF02237">
    <property type="entry name" value="BPL_C"/>
    <property type="match status" value="1"/>
</dbReference>
<dbReference type="InterPro" id="IPR003142">
    <property type="entry name" value="BPL_C"/>
</dbReference>
<keyword evidence="1 5" id="KW-0436">Ligase</keyword>
<dbReference type="OrthoDB" id="46252at2157"/>
<dbReference type="PATRIC" id="fig|351160.9.peg.1308"/>
<dbReference type="HAMAP" id="MF_00978">
    <property type="entry name" value="Bifunct_BirA"/>
    <property type="match status" value="1"/>
</dbReference>
<keyword evidence="3" id="KW-0067">ATP-binding</keyword>
<dbReference type="GeneID" id="5143890"/>
<dbReference type="GO" id="GO:0005524">
    <property type="term" value="F:ATP binding"/>
    <property type="evidence" value="ECO:0007669"/>
    <property type="project" value="UniProtKB-KW"/>
</dbReference>
<dbReference type="InterPro" id="IPR004143">
    <property type="entry name" value="BPL_LPL_catalytic"/>
</dbReference>
<dbReference type="InterPro" id="IPR036390">
    <property type="entry name" value="WH_DNA-bd_sf"/>
</dbReference>
<dbReference type="AlphaFoldDB" id="Q0W3S7"/>
<dbReference type="EMBL" id="AM114193">
    <property type="protein sequence ID" value="CAJ36966.1"/>
    <property type="molecule type" value="Genomic_DNA"/>
</dbReference>
<dbReference type="InterPro" id="IPR045864">
    <property type="entry name" value="aa-tRNA-synth_II/BPL/LPL"/>
</dbReference>
<dbReference type="Gene3D" id="3.30.930.10">
    <property type="entry name" value="Bira Bifunctional Protein, Domain 2"/>
    <property type="match status" value="1"/>
</dbReference>
<evidence type="ECO:0000256" key="1">
    <source>
        <dbReference type="ARBA" id="ARBA00022598"/>
    </source>
</evidence>
<dbReference type="GO" id="GO:0005737">
    <property type="term" value="C:cytoplasm"/>
    <property type="evidence" value="ECO:0007669"/>
    <property type="project" value="TreeGrafter"/>
</dbReference>
<dbReference type="InterPro" id="IPR008988">
    <property type="entry name" value="Transcriptional_repressor_C"/>
</dbReference>